<dbReference type="PRINTS" id="PR00420">
    <property type="entry name" value="RNGMNOXGNASE"/>
</dbReference>
<feature type="domain" description="FAD-binding" evidence="9">
    <location>
        <begin position="2"/>
        <end position="348"/>
    </location>
</feature>
<evidence type="ECO:0000256" key="7">
    <source>
        <dbReference type="ARBA" id="ARBA00023033"/>
    </source>
</evidence>
<accession>A0AA41ZEX5</accession>
<dbReference type="PROSITE" id="PS01304">
    <property type="entry name" value="UBIH"/>
    <property type="match status" value="1"/>
</dbReference>
<organism evidence="10 11">
    <name type="scientific">Larsenimonas rhizosphaerae</name>
    <dbReference type="NCBI Taxonomy" id="2944682"/>
    <lineage>
        <taxon>Bacteria</taxon>
        <taxon>Pseudomonadati</taxon>
        <taxon>Pseudomonadota</taxon>
        <taxon>Gammaproteobacteria</taxon>
        <taxon>Oceanospirillales</taxon>
        <taxon>Halomonadaceae</taxon>
        <taxon>Larsenimonas</taxon>
    </lineage>
</organism>
<dbReference type="FunFam" id="3.50.50.60:FF:000021">
    <property type="entry name" value="Ubiquinone biosynthesis monooxygenase COQ6"/>
    <property type="match status" value="1"/>
</dbReference>
<sequence>MFDVVIVGAGMVGSALGLELARGGLRVALVDAGSGEAAWSSDTVDNRVSAITEASRLWLKRLGVWDAIASRRISGYEHMTVWDGEGTGELGFHADDISVDTLGHIVENSAITDALHDALRDCDEATLLFGCRAEALVCDDAAAGILHLDDGRQLTAGLIVGADGARSRLRALAGIETREYATGQVALVATVTHERSHDATARQVFLPTGPLAFLPLSVSGNTHSSSIVWSCDEAFGHVQNERNDDDFLRELSVAFEHRLGSFHTVQSRACFPLVQRHAMRYTQAGLALVGDAAHNIHPLAGQGVNLGFLDAAVLAEEVLQARKRGIAMGDARILARYSRRRRGDNQQMLWMMDAFRRGFGSRLTPVRLLRNLGLQGVNRMAPIKQFFARQALGRRGDLPRVMKP</sequence>
<dbReference type="EMBL" id="JAPIVE010000002">
    <property type="protein sequence ID" value="MCX2523989.1"/>
    <property type="molecule type" value="Genomic_DNA"/>
</dbReference>
<dbReference type="InterPro" id="IPR010971">
    <property type="entry name" value="UbiH/COQ6"/>
</dbReference>
<comment type="caution">
    <text evidence="10">The sequence shown here is derived from an EMBL/GenBank/DDBJ whole genome shotgun (WGS) entry which is preliminary data.</text>
</comment>
<dbReference type="Gene3D" id="3.50.50.60">
    <property type="entry name" value="FAD/NAD(P)-binding domain"/>
    <property type="match status" value="2"/>
</dbReference>
<comment type="cofactor">
    <cofactor evidence="1">
        <name>FAD</name>
        <dbReference type="ChEBI" id="CHEBI:57692"/>
    </cofactor>
</comment>
<protein>
    <submittedName>
        <fullName evidence="10">UbiH/UbiF/VisC/COQ6 family ubiquinone biosynthesis hydroxylase</fullName>
    </submittedName>
</protein>
<evidence type="ECO:0000256" key="3">
    <source>
        <dbReference type="ARBA" id="ARBA00005349"/>
    </source>
</evidence>
<dbReference type="GO" id="GO:0071949">
    <property type="term" value="F:FAD binding"/>
    <property type="evidence" value="ECO:0007669"/>
    <property type="project" value="InterPro"/>
</dbReference>
<dbReference type="InterPro" id="IPR051205">
    <property type="entry name" value="UbiH/COQ6_monooxygenase"/>
</dbReference>
<keyword evidence="11" id="KW-1185">Reference proteome</keyword>
<dbReference type="AlphaFoldDB" id="A0AA41ZEX5"/>
<dbReference type="SUPFAM" id="SSF51905">
    <property type="entry name" value="FAD/NAD(P)-binding domain"/>
    <property type="match status" value="1"/>
</dbReference>
<evidence type="ECO:0000313" key="11">
    <source>
        <dbReference type="Proteomes" id="UP001165678"/>
    </source>
</evidence>
<keyword evidence="10" id="KW-0830">Ubiquinone</keyword>
<dbReference type="GO" id="GO:0110142">
    <property type="term" value="C:ubiquinone biosynthesis complex"/>
    <property type="evidence" value="ECO:0007669"/>
    <property type="project" value="UniProtKB-ARBA"/>
</dbReference>
<comment type="subunit">
    <text evidence="8">Component of the Ubi complex metabolon, which regroups five ubiquinone biosynthesis proteins (UbiE, UbiF, UbiG, UbiH and UbiI) and two accessory factors (UbiK and the lipid-binding protein UbiJ).</text>
</comment>
<keyword evidence="5" id="KW-0274">FAD</keyword>
<dbReference type="PANTHER" id="PTHR43876">
    <property type="entry name" value="UBIQUINONE BIOSYNTHESIS MONOOXYGENASE COQ6, MITOCHONDRIAL"/>
    <property type="match status" value="1"/>
</dbReference>
<gene>
    <name evidence="10" type="ORF">OQ287_07045</name>
</gene>
<evidence type="ECO:0000259" key="9">
    <source>
        <dbReference type="Pfam" id="PF01494"/>
    </source>
</evidence>
<evidence type="ECO:0000256" key="2">
    <source>
        <dbReference type="ARBA" id="ARBA00004749"/>
    </source>
</evidence>
<proteinExistence type="inferred from homology"/>
<evidence type="ECO:0000256" key="1">
    <source>
        <dbReference type="ARBA" id="ARBA00001974"/>
    </source>
</evidence>
<dbReference type="PANTHER" id="PTHR43876:SF7">
    <property type="entry name" value="UBIQUINONE BIOSYNTHESIS MONOOXYGENASE COQ6, MITOCHONDRIAL"/>
    <property type="match status" value="1"/>
</dbReference>
<comment type="pathway">
    <text evidence="2">Cofactor biosynthesis; ubiquinone biosynthesis.</text>
</comment>
<keyword evidence="7" id="KW-0503">Monooxygenase</keyword>
<keyword evidence="6" id="KW-0560">Oxidoreductase</keyword>
<dbReference type="InterPro" id="IPR002938">
    <property type="entry name" value="FAD-bd"/>
</dbReference>
<name>A0AA41ZEX5_9GAMM</name>
<dbReference type="GO" id="GO:0006744">
    <property type="term" value="P:ubiquinone biosynthetic process"/>
    <property type="evidence" value="ECO:0007669"/>
    <property type="project" value="InterPro"/>
</dbReference>
<keyword evidence="4" id="KW-0285">Flavoprotein</keyword>
<dbReference type="NCBIfam" id="TIGR01988">
    <property type="entry name" value="Ubi-OHases"/>
    <property type="match status" value="1"/>
</dbReference>
<evidence type="ECO:0000313" key="10">
    <source>
        <dbReference type="EMBL" id="MCX2523989.1"/>
    </source>
</evidence>
<dbReference type="Proteomes" id="UP001165678">
    <property type="component" value="Unassembled WGS sequence"/>
</dbReference>
<comment type="similarity">
    <text evidence="3">Belongs to the UbiH/COQ6 family.</text>
</comment>
<evidence type="ECO:0000256" key="4">
    <source>
        <dbReference type="ARBA" id="ARBA00022630"/>
    </source>
</evidence>
<dbReference type="GO" id="GO:0019168">
    <property type="term" value="F:2-polyprenylphenol 6-hydroxylase activity"/>
    <property type="evidence" value="ECO:0007669"/>
    <property type="project" value="TreeGrafter"/>
</dbReference>
<dbReference type="InterPro" id="IPR036188">
    <property type="entry name" value="FAD/NAD-bd_sf"/>
</dbReference>
<evidence type="ECO:0000256" key="5">
    <source>
        <dbReference type="ARBA" id="ARBA00022827"/>
    </source>
</evidence>
<dbReference type="InterPro" id="IPR018168">
    <property type="entry name" value="Ubi_Hdrlase_CS"/>
</dbReference>
<dbReference type="Pfam" id="PF01494">
    <property type="entry name" value="FAD_binding_3"/>
    <property type="match status" value="1"/>
</dbReference>
<evidence type="ECO:0000256" key="8">
    <source>
        <dbReference type="ARBA" id="ARBA00065734"/>
    </source>
</evidence>
<reference evidence="10" key="1">
    <citation type="submission" date="2022-11" db="EMBL/GenBank/DDBJ databases">
        <title>Larsenimonas rhizosphaerae sp. nov., isolated from a tidal mudflat.</title>
        <authorList>
            <person name="Lee S.D."/>
            <person name="Kim I.S."/>
        </authorList>
    </citation>
    <scope>NUCLEOTIDE SEQUENCE</scope>
    <source>
        <strain evidence="10">GH2-1</strain>
    </source>
</reference>
<evidence type="ECO:0000256" key="6">
    <source>
        <dbReference type="ARBA" id="ARBA00023002"/>
    </source>
</evidence>
<dbReference type="RefSeq" id="WP_265895975.1">
    <property type="nucleotide sequence ID" value="NZ_JAPIVE010000002.1"/>
</dbReference>